<accession>A0A656D4U3</accession>
<reference evidence="11 12" key="1">
    <citation type="submission" date="2015-11" db="EMBL/GenBank/DDBJ databases">
        <authorList>
            <person name="Varghese N."/>
        </authorList>
    </citation>
    <scope>NUCLEOTIDE SEQUENCE [LARGE SCALE GENOMIC DNA]</scope>
    <source>
        <strain evidence="10 11">JGI-24</strain>
        <strain evidence="9 12">JGI-25</strain>
    </source>
</reference>
<dbReference type="GO" id="GO:0006741">
    <property type="term" value="P:NADP+ biosynthetic process"/>
    <property type="evidence" value="ECO:0007669"/>
    <property type="project" value="UniProtKB-UniRule"/>
</dbReference>
<evidence type="ECO:0000256" key="6">
    <source>
        <dbReference type="ARBA" id="ARBA00023027"/>
    </source>
</evidence>
<comment type="cofactor">
    <cofactor evidence="8">
        <name>a divalent metal cation</name>
        <dbReference type="ChEBI" id="CHEBI:60240"/>
    </cofactor>
</comment>
<evidence type="ECO:0000313" key="12">
    <source>
        <dbReference type="Proteomes" id="UP000243105"/>
    </source>
</evidence>
<sequence>MKFGIIGNLAKESLYEIVFNLTNQLECEKIQFFLQKEIADEIEKRFSKKIEQKLNLPELLASSDIIVSFGGDGTILSTARLVGHREIPILGVNLGKLGFLAEVSPEEIFGFIKKVCNDEYRIEERMALEASVKGNDEKYFALNDIVIDRAGSTRVVDIETYINDEYLITYTADGLIISTPTGSTAYSLAAGGPIVTPSSHVITLTPICPHTLTARSIVIPDDSIIKIKIEFHEKDILITADGQIEHKIKPPLEVIVKKADYKVKLVKRLEVSYFDVLRSKLMWGMDLRIEKTKTGNENANL</sequence>
<dbReference type="GO" id="GO:0005737">
    <property type="term" value="C:cytoplasm"/>
    <property type="evidence" value="ECO:0007669"/>
    <property type="project" value="UniProtKB-SubCell"/>
</dbReference>
<comment type="function">
    <text evidence="8">Involved in the regulation of the intracellular balance of NAD and NADP, and is a key enzyme in the biosynthesis of NADP. Catalyzes specifically the phosphorylation on 2'-hydroxyl of the adenosine moiety of NAD to yield NADP.</text>
</comment>
<comment type="catalytic activity">
    <reaction evidence="7 8">
        <text>NAD(+) + ATP = ADP + NADP(+) + H(+)</text>
        <dbReference type="Rhea" id="RHEA:18629"/>
        <dbReference type="ChEBI" id="CHEBI:15378"/>
        <dbReference type="ChEBI" id="CHEBI:30616"/>
        <dbReference type="ChEBI" id="CHEBI:57540"/>
        <dbReference type="ChEBI" id="CHEBI:58349"/>
        <dbReference type="ChEBI" id="CHEBI:456216"/>
        <dbReference type="EC" id="2.7.1.23"/>
    </reaction>
</comment>
<evidence type="ECO:0000313" key="11">
    <source>
        <dbReference type="Proteomes" id="UP000243065"/>
    </source>
</evidence>
<keyword evidence="1 8" id="KW-0808">Transferase</keyword>
<evidence type="ECO:0000313" key="9">
    <source>
        <dbReference type="EMBL" id="CUS99627.1"/>
    </source>
</evidence>
<evidence type="ECO:0000256" key="7">
    <source>
        <dbReference type="ARBA" id="ARBA00047925"/>
    </source>
</evidence>
<comment type="subcellular location">
    <subcellularLocation>
        <location evidence="8">Cytoplasm</location>
    </subcellularLocation>
</comment>
<dbReference type="AlphaFoldDB" id="A0A656D4U3"/>
<comment type="caution">
    <text evidence="8">Lacks conserved residue(s) required for the propagation of feature annotation.</text>
</comment>
<evidence type="ECO:0000256" key="4">
    <source>
        <dbReference type="ARBA" id="ARBA00022840"/>
    </source>
</evidence>
<dbReference type="InterPro" id="IPR017438">
    <property type="entry name" value="ATP-NAD_kinase_N"/>
</dbReference>
<keyword evidence="5 8" id="KW-0521">NADP</keyword>
<proteinExistence type="inferred from homology"/>
<evidence type="ECO:0000313" key="10">
    <source>
        <dbReference type="EMBL" id="CUT03718.1"/>
    </source>
</evidence>
<dbReference type="GO" id="GO:0019674">
    <property type="term" value="P:NAD+ metabolic process"/>
    <property type="evidence" value="ECO:0007669"/>
    <property type="project" value="InterPro"/>
</dbReference>
<gene>
    <name evidence="8" type="primary">nadK</name>
    <name evidence="10" type="ORF">JGI24_01351</name>
    <name evidence="9" type="ORF">JGI25_00606</name>
</gene>
<dbReference type="HAMAP" id="MF_00361">
    <property type="entry name" value="NAD_kinase"/>
    <property type="match status" value="1"/>
</dbReference>
<feature type="binding site" evidence="8">
    <location>
        <begin position="143"/>
        <end position="144"/>
    </location>
    <ligand>
        <name>NAD(+)</name>
        <dbReference type="ChEBI" id="CHEBI:57540"/>
    </ligand>
</feature>
<feature type="binding site" evidence="8">
    <location>
        <position position="243"/>
    </location>
    <ligand>
        <name>NAD(+)</name>
        <dbReference type="ChEBI" id="CHEBI:57540"/>
    </ligand>
</feature>
<keyword evidence="8" id="KW-0963">Cytoplasm</keyword>
<evidence type="ECO:0000256" key="3">
    <source>
        <dbReference type="ARBA" id="ARBA00022777"/>
    </source>
</evidence>
<feature type="active site" description="Proton acceptor" evidence="8">
    <location>
        <position position="72"/>
    </location>
</feature>
<dbReference type="Gene3D" id="2.60.200.30">
    <property type="entry name" value="Probable inorganic polyphosphate/atp-NAD kinase, domain 2"/>
    <property type="match status" value="1"/>
</dbReference>
<dbReference type="Pfam" id="PF20143">
    <property type="entry name" value="NAD_kinase_C"/>
    <property type="match status" value="1"/>
</dbReference>
<feature type="binding site" evidence="8">
    <location>
        <position position="154"/>
    </location>
    <ligand>
        <name>NAD(+)</name>
        <dbReference type="ChEBI" id="CHEBI:57540"/>
    </ligand>
</feature>
<keyword evidence="3 8" id="KW-0418">Kinase</keyword>
<dbReference type="RefSeq" id="WP_072150686.1">
    <property type="nucleotide sequence ID" value="NZ_CZVU01000072.1"/>
</dbReference>
<dbReference type="PANTHER" id="PTHR20275">
    <property type="entry name" value="NAD KINASE"/>
    <property type="match status" value="1"/>
</dbReference>
<dbReference type="EMBL" id="CZVV01000028">
    <property type="protein sequence ID" value="CUS99627.1"/>
    <property type="molecule type" value="Genomic_DNA"/>
</dbReference>
<comment type="similarity">
    <text evidence="8">Belongs to the NAD kinase family.</text>
</comment>
<dbReference type="EMBL" id="CZVU01000072">
    <property type="protein sequence ID" value="CUT03718.1"/>
    <property type="molecule type" value="Genomic_DNA"/>
</dbReference>
<feature type="binding site" evidence="8">
    <location>
        <begin position="72"/>
        <end position="73"/>
    </location>
    <ligand>
        <name>NAD(+)</name>
        <dbReference type="ChEBI" id="CHEBI:57540"/>
    </ligand>
</feature>
<dbReference type="InterPro" id="IPR017437">
    <property type="entry name" value="ATP-NAD_kinase_PpnK-typ_C"/>
</dbReference>
<keyword evidence="4 8" id="KW-0067">ATP-binding</keyword>
<dbReference type="Proteomes" id="UP000243065">
    <property type="component" value="Unassembled WGS sequence"/>
</dbReference>
<dbReference type="EC" id="2.7.1.23" evidence="8"/>
<feature type="binding site" evidence="8">
    <location>
        <position position="173"/>
    </location>
    <ligand>
        <name>NAD(+)</name>
        <dbReference type="ChEBI" id="CHEBI:57540"/>
    </ligand>
</feature>
<dbReference type="InterPro" id="IPR002504">
    <property type="entry name" value="NADK"/>
</dbReference>
<dbReference type="Proteomes" id="UP000243105">
    <property type="component" value="Unassembled WGS sequence"/>
</dbReference>
<dbReference type="Pfam" id="PF01513">
    <property type="entry name" value="NAD_kinase"/>
    <property type="match status" value="1"/>
</dbReference>
<dbReference type="GO" id="GO:0003951">
    <property type="term" value="F:NAD+ kinase activity"/>
    <property type="evidence" value="ECO:0007669"/>
    <property type="project" value="UniProtKB-UniRule"/>
</dbReference>
<dbReference type="SUPFAM" id="SSF111331">
    <property type="entry name" value="NAD kinase/diacylglycerol kinase-like"/>
    <property type="match status" value="1"/>
</dbReference>
<keyword evidence="6 8" id="KW-0520">NAD</keyword>
<dbReference type="OrthoDB" id="9774737at2"/>
<dbReference type="PANTHER" id="PTHR20275:SF0">
    <property type="entry name" value="NAD KINASE"/>
    <property type="match status" value="1"/>
</dbReference>
<dbReference type="GO" id="GO:0005524">
    <property type="term" value="F:ATP binding"/>
    <property type="evidence" value="ECO:0007669"/>
    <property type="project" value="UniProtKB-KW"/>
</dbReference>
<dbReference type="GO" id="GO:0046872">
    <property type="term" value="F:metal ion binding"/>
    <property type="evidence" value="ECO:0007669"/>
    <property type="project" value="UniProtKB-UniRule"/>
</dbReference>
<evidence type="ECO:0000256" key="8">
    <source>
        <dbReference type="HAMAP-Rule" id="MF_00361"/>
    </source>
</evidence>
<evidence type="ECO:0000256" key="2">
    <source>
        <dbReference type="ARBA" id="ARBA00022741"/>
    </source>
</evidence>
<keyword evidence="2 8" id="KW-0547">Nucleotide-binding</keyword>
<dbReference type="GO" id="GO:0051287">
    <property type="term" value="F:NAD binding"/>
    <property type="evidence" value="ECO:0007669"/>
    <property type="project" value="UniProtKB-ARBA"/>
</dbReference>
<evidence type="ECO:0000256" key="5">
    <source>
        <dbReference type="ARBA" id="ARBA00022857"/>
    </source>
</evidence>
<protein>
    <recommendedName>
        <fullName evidence="8">NAD kinase</fullName>
        <ecNumber evidence="8">2.7.1.23</ecNumber>
    </recommendedName>
    <alternativeName>
        <fullName evidence="8">ATP-dependent NAD kinase</fullName>
    </alternativeName>
</protein>
<dbReference type="InterPro" id="IPR016064">
    <property type="entry name" value="NAD/diacylglycerol_kinase_sf"/>
</dbReference>
<evidence type="ECO:0000256" key="1">
    <source>
        <dbReference type="ARBA" id="ARBA00022679"/>
    </source>
</evidence>
<dbReference type="FunFam" id="2.60.200.30:FF:000009">
    <property type="entry name" value="Poly(P)/ATP NAD kinase"/>
    <property type="match status" value="1"/>
</dbReference>
<dbReference type="Gene3D" id="3.40.50.10330">
    <property type="entry name" value="Probable inorganic polyphosphate/atp-NAD kinase, domain 1"/>
    <property type="match status" value="1"/>
</dbReference>
<name>A0A656D4U3_KRYT1</name>
<keyword evidence="11" id="KW-1185">Reference proteome</keyword>
<organism evidence="10 11">
    <name type="scientific">Kryptobacter tengchongensis</name>
    <dbReference type="NCBI Taxonomy" id="1643429"/>
    <lineage>
        <taxon>Bacteria</taxon>
        <taxon>Pseudomonadati</taxon>
        <taxon>Candidatus Kryptoniota</taxon>
        <taxon>Candidatus Kryptobacter</taxon>
    </lineage>
</organism>